<evidence type="ECO:0000313" key="3">
    <source>
        <dbReference type="Proteomes" id="UP000675881"/>
    </source>
</evidence>
<dbReference type="PANTHER" id="PTHR24075">
    <property type="entry name" value="SEC63 DOMAIN-CONTAINING"/>
    <property type="match status" value="1"/>
</dbReference>
<name>A0A7R8H258_LEPSM</name>
<dbReference type="PANTHER" id="PTHR24075:SF0">
    <property type="entry name" value="TRANSLOCATION PROTEIN SEC63 HOMOLOG"/>
    <property type="match status" value="1"/>
</dbReference>
<organism evidence="2 3">
    <name type="scientific">Lepeophtheirus salmonis</name>
    <name type="common">Salmon louse</name>
    <name type="synonym">Caligus salmonis</name>
    <dbReference type="NCBI Taxonomy" id="72036"/>
    <lineage>
        <taxon>Eukaryota</taxon>
        <taxon>Metazoa</taxon>
        <taxon>Ecdysozoa</taxon>
        <taxon>Arthropoda</taxon>
        <taxon>Crustacea</taxon>
        <taxon>Multicrustacea</taxon>
        <taxon>Hexanauplia</taxon>
        <taxon>Copepoda</taxon>
        <taxon>Siphonostomatoida</taxon>
        <taxon>Caligidae</taxon>
        <taxon>Lepeophtheirus</taxon>
    </lineage>
</organism>
<dbReference type="GO" id="GO:0006614">
    <property type="term" value="P:SRP-dependent cotranslational protein targeting to membrane"/>
    <property type="evidence" value="ECO:0007669"/>
    <property type="project" value="TreeGrafter"/>
</dbReference>
<protein>
    <submittedName>
        <fullName evidence="2">SEC63</fullName>
    </submittedName>
</protein>
<reference evidence="2" key="1">
    <citation type="submission" date="2021-02" db="EMBL/GenBank/DDBJ databases">
        <authorList>
            <person name="Bekaert M."/>
        </authorList>
    </citation>
    <scope>NUCLEOTIDE SEQUENCE</scope>
    <source>
        <strain evidence="2">IoA-00</strain>
    </source>
</reference>
<accession>A0A7R8H258</accession>
<feature type="compositionally biased region" description="Acidic residues" evidence="1">
    <location>
        <begin position="126"/>
        <end position="140"/>
    </location>
</feature>
<dbReference type="GO" id="GO:0003723">
    <property type="term" value="F:RNA binding"/>
    <property type="evidence" value="ECO:0007669"/>
    <property type="project" value="TreeGrafter"/>
</dbReference>
<dbReference type="EMBL" id="HG994590">
    <property type="protein sequence ID" value="CAF2807798.1"/>
    <property type="molecule type" value="Genomic_DNA"/>
</dbReference>
<evidence type="ECO:0000256" key="1">
    <source>
        <dbReference type="SAM" id="MobiDB-lite"/>
    </source>
</evidence>
<feature type="compositionally biased region" description="Basic residues" evidence="1">
    <location>
        <begin position="70"/>
        <end position="98"/>
    </location>
</feature>
<sequence length="298" mass="34275">MKDDDRRNLLRSLTDEQYKDVLRVLATMPLISIDVTTEVVDDEEHMRSMETLMTGTSIFQRGIRLKKRKRLLFGRNLKRKNHRKKPGASSKGKSKPKPKASSSTNAESNQNATESGSNVQGGDGSEGSEAESGSESDFNEDQDKGAQSNADNEDDEEAEWERFQSKMNKREKALESKSRVSHSVHCPYFPDDKQEYWWCYISERKTRTLMTPPNLMTSLVDSEFVKLVLNAPPKPGPYNFTVCLLLRCFIYNHENEEIPRDISFERETPLALFFYNNEDDTEQNYYFLPLSRSSLLLS</sequence>
<dbReference type="SUPFAM" id="SSF81296">
    <property type="entry name" value="E set domains"/>
    <property type="match status" value="1"/>
</dbReference>
<dbReference type="GO" id="GO:0031207">
    <property type="term" value="C:Sec62/Sec63 complex"/>
    <property type="evidence" value="ECO:0007669"/>
    <property type="project" value="TreeGrafter"/>
</dbReference>
<gene>
    <name evidence="2" type="ORF">LSAA_3243</name>
</gene>
<feature type="compositionally biased region" description="Polar residues" evidence="1">
    <location>
        <begin position="104"/>
        <end position="118"/>
    </location>
</feature>
<dbReference type="GO" id="GO:0008320">
    <property type="term" value="F:protein transmembrane transporter activity"/>
    <property type="evidence" value="ECO:0007669"/>
    <property type="project" value="TreeGrafter"/>
</dbReference>
<evidence type="ECO:0000313" key="2">
    <source>
        <dbReference type="EMBL" id="CAF2807798.1"/>
    </source>
</evidence>
<feature type="region of interest" description="Disordered" evidence="1">
    <location>
        <begin position="70"/>
        <end position="160"/>
    </location>
</feature>
<proteinExistence type="predicted"/>
<dbReference type="AlphaFoldDB" id="A0A7R8H258"/>
<dbReference type="InterPro" id="IPR014756">
    <property type="entry name" value="Ig_E-set"/>
</dbReference>
<dbReference type="Gene3D" id="2.60.40.150">
    <property type="entry name" value="C2 domain"/>
    <property type="match status" value="1"/>
</dbReference>
<keyword evidence="3" id="KW-1185">Reference proteome</keyword>
<dbReference type="Proteomes" id="UP000675881">
    <property type="component" value="Chromosome 11"/>
</dbReference>
<dbReference type="GO" id="GO:0006620">
    <property type="term" value="P:post-translational protein targeting to endoplasmic reticulum membrane"/>
    <property type="evidence" value="ECO:0007669"/>
    <property type="project" value="TreeGrafter"/>
</dbReference>
<dbReference type="InterPro" id="IPR035892">
    <property type="entry name" value="C2_domain_sf"/>
</dbReference>